<dbReference type="Proteomes" id="UP000597617">
    <property type="component" value="Unassembled WGS sequence"/>
</dbReference>
<evidence type="ECO:0000256" key="2">
    <source>
        <dbReference type="SAM" id="SignalP"/>
    </source>
</evidence>
<gene>
    <name evidence="3" type="ORF">I2I05_14290</name>
</gene>
<feature type="chain" id="PRO_5045283119" evidence="2">
    <location>
        <begin position="25"/>
        <end position="598"/>
    </location>
</feature>
<feature type="signal peptide" evidence="2">
    <location>
        <begin position="1"/>
        <end position="24"/>
    </location>
</feature>
<dbReference type="PANTHER" id="PTHR41339">
    <property type="entry name" value="LIPL48"/>
    <property type="match status" value="1"/>
</dbReference>
<sequence length="598" mass="61253">MKKFILSALLAVAAVAATRTEALAQTACPTSVAPISVPAGVLTGNITWSNTNIYLINGNVVVGPGAVLTIQPGTIIKGDRNSNGTLIVARGGRLEANGTATQPIVFTSNQPAGSRARGDWGGIIMLGRSQENVAGDPLIEGVAGYNYGPGFVSGTTGAENAPVLTDNSGTLRYVRIEFPGILISTGNEINGLTLGGVGSGTTIDHVQVSFSGDDSFEWFGGTVNAKHLISYGALDDDFDSDNGFAGNVQFGLALRDPSAADVSDANGFESDNDRNGSNATPQTAPVFSNMSLFLPSAGAGQTFAERHRRGAHIRRNSALSLLNSVIAGPYAPLLNIDAAAATGGGFITPNSETQATNGNLVLKNNVFAIGGTRASGSTLTPSNFSVTTGSTFDLAGFVNDASRANLTTTLANLNLNPDNFGLVDLASAGNCGFAVNCMPDFSLPAASPLVAGASFTDAKVSSAFFDNVAYRGAFGPAGTPNWAAGWSNFNPQITCYNRPGLTLGNREVVAAPLQALTVSPNPTEGAAATLGFEVKTTTTATVRIVDMLGREKATILNAGKLGAGPHSLVLPSNLAPGVYLATVTTSDAVQSVRFVVTQ</sequence>
<evidence type="ECO:0000313" key="4">
    <source>
        <dbReference type="Proteomes" id="UP000597617"/>
    </source>
</evidence>
<comment type="caution">
    <text evidence="3">The sequence shown here is derived from an EMBL/GenBank/DDBJ whole genome shotgun (WGS) entry which is preliminary data.</text>
</comment>
<feature type="region of interest" description="Disordered" evidence="1">
    <location>
        <begin position="263"/>
        <end position="282"/>
    </location>
</feature>
<reference evidence="3 4" key="1">
    <citation type="submission" date="2020-11" db="EMBL/GenBank/DDBJ databases">
        <authorList>
            <person name="Kim M.K."/>
        </authorList>
    </citation>
    <scope>NUCLEOTIDE SEQUENCE [LARGE SCALE GENOMIC DNA]</scope>
    <source>
        <strain evidence="3 4">BT683</strain>
    </source>
</reference>
<dbReference type="EMBL" id="JADQDQ010000006">
    <property type="protein sequence ID" value="MBF9238572.1"/>
    <property type="molecule type" value="Genomic_DNA"/>
</dbReference>
<dbReference type="PANTHER" id="PTHR41339:SF1">
    <property type="entry name" value="SECRETED PROTEIN"/>
    <property type="match status" value="1"/>
</dbReference>
<proteinExistence type="predicted"/>
<name>A0ABS0IK87_9BACT</name>
<evidence type="ECO:0000313" key="3">
    <source>
        <dbReference type="EMBL" id="MBF9238572.1"/>
    </source>
</evidence>
<dbReference type="NCBIfam" id="TIGR04183">
    <property type="entry name" value="Por_Secre_tail"/>
    <property type="match status" value="1"/>
</dbReference>
<evidence type="ECO:0000256" key="1">
    <source>
        <dbReference type="SAM" id="MobiDB-lite"/>
    </source>
</evidence>
<accession>A0ABS0IK87</accession>
<dbReference type="RefSeq" id="WP_196282949.1">
    <property type="nucleotide sequence ID" value="NZ_JADQDQ010000006.1"/>
</dbReference>
<protein>
    <submittedName>
        <fullName evidence="3">T9SS type A sorting domain-containing protein</fullName>
    </submittedName>
</protein>
<organism evidence="3 4">
    <name type="scientific">Hymenobacter jeongseonensis</name>
    <dbReference type="NCBI Taxonomy" id="2791027"/>
    <lineage>
        <taxon>Bacteria</taxon>
        <taxon>Pseudomonadati</taxon>
        <taxon>Bacteroidota</taxon>
        <taxon>Cytophagia</taxon>
        <taxon>Cytophagales</taxon>
        <taxon>Hymenobacteraceae</taxon>
        <taxon>Hymenobacter</taxon>
    </lineage>
</organism>
<dbReference type="InterPro" id="IPR026444">
    <property type="entry name" value="Secre_tail"/>
</dbReference>
<keyword evidence="2" id="KW-0732">Signal</keyword>
<keyword evidence="4" id="KW-1185">Reference proteome</keyword>